<dbReference type="Proteomes" id="UP001175211">
    <property type="component" value="Unassembled WGS sequence"/>
</dbReference>
<sequence>MHVYDSDEGQFFLYCEKLKLMTTVIQKRGPKPAQRLTGVPSDLPGRRYNASYVAELERRADYLECVLKKHNPDIILPEGSLSEMAELDDDFTHLDLGAKMKNLSLECDKALSERCFGPSSALALFMTALSTKKKVTGSLNTMQLQDYSDLYPWERATAHTETIETGYSFPDDDLIMSLVDIYFETIHPILPILHRPTFTKDITNGLHLRDENFGATLLFVLAVASRHSDDQRVLADPSSRLSAGWKFIEPIACLQESGIASPLFDSKCLRKLAVVYTLGTSIPDFSSTAVGLGLRYAVEIGLHRKKPKGHKQTLDDELKKRSFWALVTLDRLFNLCDGRPIMMHEEDIDAELPVECDDEYWDIRLDGEVCFCQPANKPSKISYFNAQIRLSGIMAVVTRNLYSIKKGRDRLGFTRNDEQHIVSDIDSSMNAWTNSIPDHLRWDPECDDTLFLHQSAVLYSTYYVLQIFAHRPFLRTDSSLSAPSLIISTAAARSSSRILQVHLTRIKIITPHLLTTAFMAGAVLAMNIWSSKRAGYSPNTEDLTGYERCLATLIDASDTWNIAGRSLKMFKGMASSETAGVLDGTLIHASHHRETAAPVPASHLGLRTGLYQTPHMNKPSNLVPVSPPPSVWMSADESASTDLAYLNSSLPTHLGTDLPLDLTNENPSSSFQPLSFDISESEIPGGLEAINMWTSAPPGFSFAAWDSYITNMDFENGHL</sequence>
<dbReference type="Pfam" id="PF04082">
    <property type="entry name" value="Fungal_trans"/>
    <property type="match status" value="1"/>
</dbReference>
<dbReference type="EMBL" id="JAUEPS010000034">
    <property type="protein sequence ID" value="KAK0451200.1"/>
    <property type="molecule type" value="Genomic_DNA"/>
</dbReference>
<dbReference type="InterPro" id="IPR050987">
    <property type="entry name" value="AtrR-like"/>
</dbReference>
<dbReference type="PANTHER" id="PTHR46910">
    <property type="entry name" value="TRANSCRIPTION FACTOR PDR1"/>
    <property type="match status" value="1"/>
</dbReference>
<proteinExistence type="predicted"/>
<dbReference type="AlphaFoldDB" id="A0AA39K0I0"/>
<comment type="caution">
    <text evidence="3">The sequence shown here is derived from an EMBL/GenBank/DDBJ whole genome shotgun (WGS) entry which is preliminary data.</text>
</comment>
<feature type="domain" description="Xylanolytic transcriptional activator regulatory" evidence="2">
    <location>
        <begin position="286"/>
        <end position="359"/>
    </location>
</feature>
<dbReference type="CDD" id="cd12148">
    <property type="entry name" value="fungal_TF_MHR"/>
    <property type="match status" value="1"/>
</dbReference>
<organism evidence="3 4">
    <name type="scientific">Armillaria tabescens</name>
    <name type="common">Ringless honey mushroom</name>
    <name type="synonym">Agaricus tabescens</name>
    <dbReference type="NCBI Taxonomy" id="1929756"/>
    <lineage>
        <taxon>Eukaryota</taxon>
        <taxon>Fungi</taxon>
        <taxon>Dikarya</taxon>
        <taxon>Basidiomycota</taxon>
        <taxon>Agaricomycotina</taxon>
        <taxon>Agaricomycetes</taxon>
        <taxon>Agaricomycetidae</taxon>
        <taxon>Agaricales</taxon>
        <taxon>Marasmiineae</taxon>
        <taxon>Physalacriaceae</taxon>
        <taxon>Desarmillaria</taxon>
    </lineage>
</organism>
<evidence type="ECO:0000313" key="3">
    <source>
        <dbReference type="EMBL" id="KAK0451200.1"/>
    </source>
</evidence>
<protein>
    <submittedName>
        <fullName evidence="3">Fungal-specific transcription factor domain-containing protein</fullName>
    </submittedName>
</protein>
<dbReference type="GO" id="GO:0006351">
    <property type="term" value="P:DNA-templated transcription"/>
    <property type="evidence" value="ECO:0007669"/>
    <property type="project" value="InterPro"/>
</dbReference>
<dbReference type="GO" id="GO:0003677">
    <property type="term" value="F:DNA binding"/>
    <property type="evidence" value="ECO:0007669"/>
    <property type="project" value="InterPro"/>
</dbReference>
<evidence type="ECO:0000259" key="2">
    <source>
        <dbReference type="SMART" id="SM00906"/>
    </source>
</evidence>
<dbReference type="GeneID" id="85361434"/>
<gene>
    <name evidence="3" type="ORF">EV420DRAFT_1646274</name>
</gene>
<keyword evidence="1" id="KW-0539">Nucleus</keyword>
<dbReference type="SMART" id="SM00906">
    <property type="entry name" value="Fungal_trans"/>
    <property type="match status" value="1"/>
</dbReference>
<evidence type="ECO:0000313" key="4">
    <source>
        <dbReference type="Proteomes" id="UP001175211"/>
    </source>
</evidence>
<dbReference type="GO" id="GO:0008270">
    <property type="term" value="F:zinc ion binding"/>
    <property type="evidence" value="ECO:0007669"/>
    <property type="project" value="InterPro"/>
</dbReference>
<name>A0AA39K0I0_ARMTA</name>
<evidence type="ECO:0000256" key="1">
    <source>
        <dbReference type="ARBA" id="ARBA00023242"/>
    </source>
</evidence>
<dbReference type="PANTHER" id="PTHR46910:SF38">
    <property type="entry name" value="ZN(2)-C6 FUNGAL-TYPE DOMAIN-CONTAINING PROTEIN"/>
    <property type="match status" value="1"/>
</dbReference>
<dbReference type="GO" id="GO:0003700">
    <property type="term" value="F:DNA-binding transcription factor activity"/>
    <property type="evidence" value="ECO:0007669"/>
    <property type="project" value="InterPro"/>
</dbReference>
<keyword evidence="4" id="KW-1185">Reference proteome</keyword>
<dbReference type="RefSeq" id="XP_060327537.1">
    <property type="nucleotide sequence ID" value="XM_060477886.1"/>
</dbReference>
<dbReference type="InterPro" id="IPR007219">
    <property type="entry name" value="XnlR_reg_dom"/>
</dbReference>
<reference evidence="3" key="1">
    <citation type="submission" date="2023-06" db="EMBL/GenBank/DDBJ databases">
        <authorList>
            <consortium name="Lawrence Berkeley National Laboratory"/>
            <person name="Ahrendt S."/>
            <person name="Sahu N."/>
            <person name="Indic B."/>
            <person name="Wong-Bajracharya J."/>
            <person name="Merenyi Z."/>
            <person name="Ke H.-M."/>
            <person name="Monk M."/>
            <person name="Kocsube S."/>
            <person name="Drula E."/>
            <person name="Lipzen A."/>
            <person name="Balint B."/>
            <person name="Henrissat B."/>
            <person name="Andreopoulos B."/>
            <person name="Martin F.M."/>
            <person name="Harder C.B."/>
            <person name="Rigling D."/>
            <person name="Ford K.L."/>
            <person name="Foster G.D."/>
            <person name="Pangilinan J."/>
            <person name="Papanicolaou A."/>
            <person name="Barry K."/>
            <person name="LaButti K."/>
            <person name="Viragh M."/>
            <person name="Koriabine M."/>
            <person name="Yan M."/>
            <person name="Riley R."/>
            <person name="Champramary S."/>
            <person name="Plett K.L."/>
            <person name="Tsai I.J."/>
            <person name="Slot J."/>
            <person name="Sipos G."/>
            <person name="Plett J."/>
            <person name="Nagy L.G."/>
            <person name="Grigoriev I.V."/>
        </authorList>
    </citation>
    <scope>NUCLEOTIDE SEQUENCE</scope>
    <source>
        <strain evidence="3">CCBAS 213</strain>
    </source>
</reference>
<accession>A0AA39K0I0</accession>